<dbReference type="OrthoDB" id="9812601at2"/>
<evidence type="ECO:0008006" key="3">
    <source>
        <dbReference type="Google" id="ProtNLM"/>
    </source>
</evidence>
<reference evidence="1 2" key="1">
    <citation type="submission" date="2018-06" db="EMBL/GenBank/DDBJ databases">
        <title>Paenibacillus montanisoli sp. nov., isolated from mountain area soil.</title>
        <authorList>
            <person name="Wu M."/>
        </authorList>
    </citation>
    <scope>NUCLEOTIDE SEQUENCE [LARGE SCALE GENOMIC DNA]</scope>
    <source>
        <strain evidence="1 2">RA17</strain>
    </source>
</reference>
<evidence type="ECO:0000313" key="2">
    <source>
        <dbReference type="Proteomes" id="UP000249260"/>
    </source>
</evidence>
<sequence>MATDKKAFPLRLDPDIYRALEQWANDEFRSVNGHLEFIIREALKQANRLPGQPKRPSSPESAP</sequence>
<dbReference type="SUPFAM" id="SSF47598">
    <property type="entry name" value="Ribbon-helix-helix"/>
    <property type="match status" value="1"/>
</dbReference>
<evidence type="ECO:0000313" key="1">
    <source>
        <dbReference type="EMBL" id="RAP76822.1"/>
    </source>
</evidence>
<dbReference type="Gene3D" id="1.10.1220.10">
    <property type="entry name" value="Met repressor-like"/>
    <property type="match status" value="1"/>
</dbReference>
<dbReference type="EMBL" id="QLUW01000002">
    <property type="protein sequence ID" value="RAP76822.1"/>
    <property type="molecule type" value="Genomic_DNA"/>
</dbReference>
<dbReference type="AlphaFoldDB" id="A0A328U442"/>
<dbReference type="InterPro" id="IPR010985">
    <property type="entry name" value="Ribbon_hlx_hlx"/>
</dbReference>
<gene>
    <name evidence="1" type="ORF">DL346_09390</name>
</gene>
<proteinExistence type="predicted"/>
<dbReference type="InterPro" id="IPR013321">
    <property type="entry name" value="Arc_rbn_hlx_hlx"/>
</dbReference>
<comment type="caution">
    <text evidence="1">The sequence shown here is derived from an EMBL/GenBank/DDBJ whole genome shotgun (WGS) entry which is preliminary data.</text>
</comment>
<accession>A0A328U442</accession>
<organism evidence="1 2">
    <name type="scientific">Paenibacillus montanisoli</name>
    <dbReference type="NCBI Taxonomy" id="2081970"/>
    <lineage>
        <taxon>Bacteria</taxon>
        <taxon>Bacillati</taxon>
        <taxon>Bacillota</taxon>
        <taxon>Bacilli</taxon>
        <taxon>Bacillales</taxon>
        <taxon>Paenibacillaceae</taxon>
        <taxon>Paenibacillus</taxon>
    </lineage>
</organism>
<dbReference type="Proteomes" id="UP000249260">
    <property type="component" value="Unassembled WGS sequence"/>
</dbReference>
<protein>
    <recommendedName>
        <fullName evidence="3">Toxin-antitoxin system HicB family antitoxin</fullName>
    </recommendedName>
</protein>
<name>A0A328U442_9BACL</name>
<keyword evidence="2" id="KW-1185">Reference proteome</keyword>
<dbReference type="GO" id="GO:0006355">
    <property type="term" value="P:regulation of DNA-templated transcription"/>
    <property type="evidence" value="ECO:0007669"/>
    <property type="project" value="InterPro"/>
</dbReference>